<sequence>MNTDDSWRNQCADREGNRFYVPWCIHTWLCLATNLSILIVRSVLQGTFNHLPLSAQFKPPDHKVR</sequence>
<dbReference type="PATRIC" id="fig|993517.3.peg.844"/>
<keyword evidence="1" id="KW-1133">Transmembrane helix</keyword>
<accession>K5DMB5</accession>
<keyword evidence="1" id="KW-0812">Transmembrane</keyword>
<protein>
    <submittedName>
        <fullName evidence="2">Uncharacterized protein</fullName>
    </submittedName>
</protein>
<evidence type="ECO:0000256" key="1">
    <source>
        <dbReference type="SAM" id="Phobius"/>
    </source>
</evidence>
<reference evidence="2 3" key="1">
    <citation type="journal article" date="2013" name="Mar. Genomics">
        <title>Expression of sulfatases in Rhodopirellula baltica and the diversity of sulfatases in the genus Rhodopirellula.</title>
        <authorList>
            <person name="Wegner C.E."/>
            <person name="Richter-Heitmann T."/>
            <person name="Klindworth A."/>
            <person name="Klockow C."/>
            <person name="Richter M."/>
            <person name="Achstetter T."/>
            <person name="Glockner F.O."/>
            <person name="Harder J."/>
        </authorList>
    </citation>
    <scope>NUCLEOTIDE SEQUENCE [LARGE SCALE GENOMIC DNA]</scope>
    <source>
        <strain evidence="2 3">SH28</strain>
    </source>
</reference>
<keyword evidence="1" id="KW-0472">Membrane</keyword>
<feature type="transmembrane region" description="Helical" evidence="1">
    <location>
        <begin position="20"/>
        <end position="40"/>
    </location>
</feature>
<evidence type="ECO:0000313" key="2">
    <source>
        <dbReference type="EMBL" id="EKK04029.1"/>
    </source>
</evidence>
<dbReference type="Proteomes" id="UP000007993">
    <property type="component" value="Unassembled WGS sequence"/>
</dbReference>
<evidence type="ECO:0000313" key="3">
    <source>
        <dbReference type="Proteomes" id="UP000007993"/>
    </source>
</evidence>
<organism evidence="2 3">
    <name type="scientific">Rhodopirellula baltica SH28</name>
    <dbReference type="NCBI Taxonomy" id="993517"/>
    <lineage>
        <taxon>Bacteria</taxon>
        <taxon>Pseudomonadati</taxon>
        <taxon>Planctomycetota</taxon>
        <taxon>Planctomycetia</taxon>
        <taxon>Pirellulales</taxon>
        <taxon>Pirellulaceae</taxon>
        <taxon>Rhodopirellula</taxon>
    </lineage>
</organism>
<name>K5DMB5_RHOBT</name>
<dbReference type="AlphaFoldDB" id="K5DMB5"/>
<dbReference type="EMBL" id="AMCW01000018">
    <property type="protein sequence ID" value="EKK04029.1"/>
    <property type="molecule type" value="Genomic_DNA"/>
</dbReference>
<comment type="caution">
    <text evidence="2">The sequence shown here is derived from an EMBL/GenBank/DDBJ whole genome shotgun (WGS) entry which is preliminary data.</text>
</comment>
<proteinExistence type="predicted"/>
<gene>
    <name evidence="2" type="ORF">RBSH_00770</name>
</gene>